<dbReference type="InterPro" id="IPR032710">
    <property type="entry name" value="NTF2-like_dom_sf"/>
</dbReference>
<dbReference type="RefSeq" id="WP_197309708.1">
    <property type="nucleotide sequence ID" value="NZ_JADZLT010000039.1"/>
</dbReference>
<proteinExistence type="predicted"/>
<dbReference type="SUPFAM" id="SSF54427">
    <property type="entry name" value="NTF2-like"/>
    <property type="match status" value="1"/>
</dbReference>
<sequence length="108" mass="11692">MQPDLPDPIRRYVEANSILDADAMLAAFAPDAVVGDEARRHVGHDEIRAWIDEATIANQAVVTPTESRQDGDVTLMTGRVEGTFPGSPVTLTFRFTLRGDAITGLEIA</sequence>
<dbReference type="Gene3D" id="3.10.450.50">
    <property type="match status" value="1"/>
</dbReference>
<evidence type="ECO:0000259" key="1">
    <source>
        <dbReference type="Pfam" id="PF12680"/>
    </source>
</evidence>
<dbReference type="InterPro" id="IPR037401">
    <property type="entry name" value="SnoaL-like"/>
</dbReference>
<evidence type="ECO:0000313" key="2">
    <source>
        <dbReference type="EMBL" id="MBH0236611.1"/>
    </source>
</evidence>
<organism evidence="2 3">
    <name type="scientific">Methylobrevis albus</name>
    <dbReference type="NCBI Taxonomy" id="2793297"/>
    <lineage>
        <taxon>Bacteria</taxon>
        <taxon>Pseudomonadati</taxon>
        <taxon>Pseudomonadota</taxon>
        <taxon>Alphaproteobacteria</taxon>
        <taxon>Hyphomicrobiales</taxon>
        <taxon>Pleomorphomonadaceae</taxon>
        <taxon>Methylobrevis</taxon>
    </lineage>
</organism>
<name>A0A931HZR2_9HYPH</name>
<evidence type="ECO:0000313" key="3">
    <source>
        <dbReference type="Proteomes" id="UP000631694"/>
    </source>
</evidence>
<dbReference type="AlphaFoldDB" id="A0A931HZR2"/>
<protein>
    <submittedName>
        <fullName evidence="2">Nuclear transport factor 2 family protein</fullName>
    </submittedName>
</protein>
<comment type="caution">
    <text evidence="2">The sequence shown here is derived from an EMBL/GenBank/DDBJ whole genome shotgun (WGS) entry which is preliminary data.</text>
</comment>
<dbReference type="Proteomes" id="UP000631694">
    <property type="component" value="Unassembled WGS sequence"/>
</dbReference>
<dbReference type="EMBL" id="JADZLT010000039">
    <property type="protein sequence ID" value="MBH0236611.1"/>
    <property type="molecule type" value="Genomic_DNA"/>
</dbReference>
<keyword evidence="3" id="KW-1185">Reference proteome</keyword>
<accession>A0A931HZR2</accession>
<feature type="domain" description="SnoaL-like" evidence="1">
    <location>
        <begin position="9"/>
        <end position="103"/>
    </location>
</feature>
<gene>
    <name evidence="2" type="ORF">I5731_02140</name>
</gene>
<dbReference type="Pfam" id="PF12680">
    <property type="entry name" value="SnoaL_2"/>
    <property type="match status" value="1"/>
</dbReference>
<reference evidence="2" key="1">
    <citation type="submission" date="2020-12" db="EMBL/GenBank/DDBJ databases">
        <title>Methylobrevis albus sp. nov., isolated from fresh water lack sediment.</title>
        <authorList>
            <person name="Zou Q."/>
        </authorList>
    </citation>
    <scope>NUCLEOTIDE SEQUENCE</scope>
    <source>
        <strain evidence="2">L22</strain>
    </source>
</reference>